<dbReference type="AlphaFoldDB" id="A0A1H3W197"/>
<protein>
    <submittedName>
        <fullName evidence="5">Uncharacterized damage-inducible protein DinB (Forms a four-helix bundle)</fullName>
    </submittedName>
</protein>
<feature type="binding site" evidence="3">
    <location>
        <position position="164"/>
    </location>
    <ligand>
        <name>a divalent metal cation</name>
        <dbReference type="ChEBI" id="CHEBI:60240"/>
    </ligand>
</feature>
<evidence type="ECO:0000256" key="3">
    <source>
        <dbReference type="PIRSR" id="PIRSR607837-1"/>
    </source>
</evidence>
<evidence type="ECO:0000313" key="5">
    <source>
        <dbReference type="EMBL" id="SDZ80833.1"/>
    </source>
</evidence>
<dbReference type="Proteomes" id="UP000199041">
    <property type="component" value="Unassembled WGS sequence"/>
</dbReference>
<sequence>MSSTNIATNLATNESASTAQNTTRPSSLDHIPVLLKEMEKENRTTREMLSRIPDTIYDWQPHPKSMTVKQLANHLAELPAWAAMVLHTSGLDFAASPYEPTHAVTTQDVLALYDKSYQQGHEAIQSATEDILIDTWTLSNGDITLAEDTKLATLRMCFCQIVHHRAQLGVYLRLNNIPLPPSYGPSADQSTL</sequence>
<comment type="similarity">
    <text evidence="1">Belongs to the DinB family.</text>
</comment>
<feature type="binding site" evidence="3">
    <location>
        <position position="74"/>
    </location>
    <ligand>
        <name>a divalent metal cation</name>
        <dbReference type="ChEBI" id="CHEBI:60240"/>
    </ligand>
</feature>
<dbReference type="SUPFAM" id="SSF109854">
    <property type="entry name" value="DinB/YfiT-like putative metalloenzymes"/>
    <property type="match status" value="1"/>
</dbReference>
<feature type="compositionally biased region" description="Polar residues" evidence="4">
    <location>
        <begin position="1"/>
        <end position="26"/>
    </location>
</feature>
<name>A0A1H3W197_9BACT</name>
<dbReference type="Gene3D" id="1.20.120.450">
    <property type="entry name" value="dinb family like domain"/>
    <property type="match status" value="1"/>
</dbReference>
<dbReference type="InterPro" id="IPR034660">
    <property type="entry name" value="DinB/YfiT-like"/>
</dbReference>
<accession>A0A1H3W197</accession>
<organism evidence="5 6">
    <name type="scientific">Arachidicoccus rhizosphaerae</name>
    <dbReference type="NCBI Taxonomy" id="551991"/>
    <lineage>
        <taxon>Bacteria</taxon>
        <taxon>Pseudomonadati</taxon>
        <taxon>Bacteroidota</taxon>
        <taxon>Chitinophagia</taxon>
        <taxon>Chitinophagales</taxon>
        <taxon>Chitinophagaceae</taxon>
        <taxon>Arachidicoccus</taxon>
    </lineage>
</organism>
<dbReference type="Pfam" id="PF05163">
    <property type="entry name" value="DinB"/>
    <property type="match status" value="1"/>
</dbReference>
<feature type="region of interest" description="Disordered" evidence="4">
    <location>
        <begin position="1"/>
        <end position="29"/>
    </location>
</feature>
<evidence type="ECO:0000256" key="4">
    <source>
        <dbReference type="SAM" id="MobiDB-lite"/>
    </source>
</evidence>
<evidence type="ECO:0000313" key="6">
    <source>
        <dbReference type="Proteomes" id="UP000199041"/>
    </source>
</evidence>
<dbReference type="RefSeq" id="WP_244518690.1">
    <property type="nucleotide sequence ID" value="NZ_FNQY01000002.1"/>
</dbReference>
<gene>
    <name evidence="5" type="ORF">SAMN05192529_10249</name>
</gene>
<dbReference type="InterPro" id="IPR007837">
    <property type="entry name" value="DinB"/>
</dbReference>
<dbReference type="EMBL" id="FNQY01000002">
    <property type="protein sequence ID" value="SDZ80833.1"/>
    <property type="molecule type" value="Genomic_DNA"/>
</dbReference>
<reference evidence="5 6" key="1">
    <citation type="submission" date="2016-10" db="EMBL/GenBank/DDBJ databases">
        <authorList>
            <person name="de Groot N.N."/>
        </authorList>
    </citation>
    <scope>NUCLEOTIDE SEQUENCE [LARGE SCALE GENOMIC DNA]</scope>
    <source>
        <strain evidence="5 6">Vu-144</strain>
    </source>
</reference>
<proteinExistence type="inferred from homology"/>
<dbReference type="GO" id="GO:0046872">
    <property type="term" value="F:metal ion binding"/>
    <property type="evidence" value="ECO:0007669"/>
    <property type="project" value="UniProtKB-KW"/>
</dbReference>
<dbReference type="STRING" id="551991.SAMN05192529_10249"/>
<evidence type="ECO:0000256" key="1">
    <source>
        <dbReference type="ARBA" id="ARBA00008635"/>
    </source>
</evidence>
<keyword evidence="6" id="KW-1185">Reference proteome</keyword>
<evidence type="ECO:0000256" key="2">
    <source>
        <dbReference type="ARBA" id="ARBA00022723"/>
    </source>
</evidence>
<keyword evidence="2 3" id="KW-0479">Metal-binding</keyword>